<sequence length="106" mass="12132">MDQPHFILGHLPFWLVTYSLAVVGWTLFGRFLMQFFVAPDSRLYIWRWFRLLTDWAVRAAALLVPRYVQPQWLPLVAAFWVFTVRMGFGIAMFAAGLAPSVAPTAG</sequence>
<organism evidence="2 3">
    <name type="scientific">Falsiroseomonas frigidaquae</name>
    <dbReference type="NCBI Taxonomy" id="487318"/>
    <lineage>
        <taxon>Bacteria</taxon>
        <taxon>Pseudomonadati</taxon>
        <taxon>Pseudomonadota</taxon>
        <taxon>Alphaproteobacteria</taxon>
        <taxon>Acetobacterales</taxon>
        <taxon>Roseomonadaceae</taxon>
        <taxon>Falsiroseomonas</taxon>
    </lineage>
</organism>
<keyword evidence="3" id="KW-1185">Reference proteome</keyword>
<dbReference type="EMBL" id="JAAVTX010000001">
    <property type="protein sequence ID" value="NKE43199.1"/>
    <property type="molecule type" value="Genomic_DNA"/>
</dbReference>
<dbReference type="Proteomes" id="UP000765160">
    <property type="component" value="Unassembled WGS sequence"/>
</dbReference>
<comment type="caution">
    <text evidence="2">The sequence shown here is derived from an EMBL/GenBank/DDBJ whole genome shotgun (WGS) entry which is preliminary data.</text>
</comment>
<keyword evidence="1" id="KW-1133">Transmembrane helix</keyword>
<evidence type="ECO:0000313" key="2">
    <source>
        <dbReference type="EMBL" id="NKE43199.1"/>
    </source>
</evidence>
<evidence type="ECO:0000256" key="1">
    <source>
        <dbReference type="SAM" id="Phobius"/>
    </source>
</evidence>
<keyword evidence="1" id="KW-0472">Membrane</keyword>
<gene>
    <name evidence="2" type="ORF">HB662_00310</name>
</gene>
<feature type="transmembrane region" description="Helical" evidence="1">
    <location>
        <begin position="77"/>
        <end position="98"/>
    </location>
</feature>
<keyword evidence="1" id="KW-0812">Transmembrane</keyword>
<accession>A0ABX1ERE9</accession>
<name>A0ABX1ERE9_9PROT</name>
<dbReference type="RefSeq" id="WP_168046033.1">
    <property type="nucleotide sequence ID" value="NZ_JAATJR010000001.1"/>
</dbReference>
<protein>
    <submittedName>
        <fullName evidence="2">YggT family protein</fullName>
    </submittedName>
</protein>
<proteinExistence type="predicted"/>
<evidence type="ECO:0000313" key="3">
    <source>
        <dbReference type="Proteomes" id="UP000765160"/>
    </source>
</evidence>
<feature type="transmembrane region" description="Helical" evidence="1">
    <location>
        <begin position="12"/>
        <end position="33"/>
    </location>
</feature>
<reference evidence="2 3" key="1">
    <citation type="submission" date="2020-03" db="EMBL/GenBank/DDBJ databases">
        <title>Roseomonas selenitidurans sp. nov. isolated from soil.</title>
        <authorList>
            <person name="Liu H."/>
        </authorList>
    </citation>
    <scope>NUCLEOTIDE SEQUENCE [LARGE SCALE GENOMIC DNA]</scope>
    <source>
        <strain evidence="2 3">JCM 15073</strain>
    </source>
</reference>